<evidence type="ECO:0000313" key="2">
    <source>
        <dbReference type="Proteomes" id="UP000184231"/>
    </source>
</evidence>
<proteinExistence type="predicted"/>
<dbReference type="PROSITE" id="PS51257">
    <property type="entry name" value="PROKAR_LIPOPROTEIN"/>
    <property type="match status" value="1"/>
</dbReference>
<dbReference type="EMBL" id="FQYX01000030">
    <property type="protein sequence ID" value="SHJ68228.1"/>
    <property type="molecule type" value="Genomic_DNA"/>
</dbReference>
<sequence length="144" mass="16593">MPSKNIIAFLCSIFLLISCSKKEIDNQISYEIIDQSTLSYSDENKIPKQFKVFESENEWMDFLPVIERVNPDQAESLRNLKFDFTSNNLIFVIGEFYNYCCSEITIDKVYENDGKIMVDFKESGPGSATALSQAYLILKSQKIR</sequence>
<dbReference type="AlphaFoldDB" id="A0A1M6LAK6"/>
<reference evidence="1 2" key="1">
    <citation type="submission" date="2016-11" db="EMBL/GenBank/DDBJ databases">
        <authorList>
            <person name="Jaros S."/>
            <person name="Januszkiewicz K."/>
            <person name="Wedrychowicz H."/>
        </authorList>
    </citation>
    <scope>NUCLEOTIDE SEQUENCE [LARGE SCALE GENOMIC DNA]</scope>
    <source>
        <strain evidence="1 2">CGMCC 1.8863</strain>
    </source>
</reference>
<accession>A0A1M6LAK6</accession>
<evidence type="ECO:0008006" key="3">
    <source>
        <dbReference type="Google" id="ProtNLM"/>
    </source>
</evidence>
<keyword evidence="2" id="KW-1185">Reference proteome</keyword>
<evidence type="ECO:0000313" key="1">
    <source>
        <dbReference type="EMBL" id="SHJ68228.1"/>
    </source>
</evidence>
<protein>
    <recommendedName>
        <fullName evidence="3">Lipoprotein</fullName>
    </recommendedName>
</protein>
<dbReference type="RefSeq" id="WP_072765577.1">
    <property type="nucleotide sequence ID" value="NZ_FQYX01000030.1"/>
</dbReference>
<dbReference type="OrthoDB" id="1439488at2"/>
<name>A0A1M6LAK6_9FLAO</name>
<dbReference type="Proteomes" id="UP000184231">
    <property type="component" value="Unassembled WGS sequence"/>
</dbReference>
<organism evidence="1 2">
    <name type="scientific">Arenibacter nanhaiticus</name>
    <dbReference type="NCBI Taxonomy" id="558155"/>
    <lineage>
        <taxon>Bacteria</taxon>
        <taxon>Pseudomonadati</taxon>
        <taxon>Bacteroidota</taxon>
        <taxon>Flavobacteriia</taxon>
        <taxon>Flavobacteriales</taxon>
        <taxon>Flavobacteriaceae</taxon>
        <taxon>Arenibacter</taxon>
    </lineage>
</organism>
<gene>
    <name evidence="1" type="ORF">SAMN04487911_13041</name>
</gene>